<dbReference type="InterPro" id="IPR013783">
    <property type="entry name" value="Ig-like_fold"/>
</dbReference>
<dbReference type="Gene3D" id="2.60.40.10">
    <property type="entry name" value="Immunoglobulins"/>
    <property type="match status" value="1"/>
</dbReference>
<dbReference type="InterPro" id="IPR017868">
    <property type="entry name" value="Filamin/ABP280_repeat-like"/>
</dbReference>
<evidence type="ECO:0000313" key="2">
    <source>
        <dbReference type="Proteomes" id="UP000887565"/>
    </source>
</evidence>
<feature type="repeat" description="Filamin" evidence="1">
    <location>
        <begin position="767"/>
        <end position="813"/>
    </location>
</feature>
<proteinExistence type="predicted"/>
<evidence type="ECO:0000313" key="3">
    <source>
        <dbReference type="WBParaSite" id="nRc.2.0.1.t25159-RA"/>
    </source>
</evidence>
<sequence length="843" mass="92468">MIKHQCGRCGEHFLQSGDLRILNCRLHVLCDACTHFQSGQNCSICNMKNNSETQKVQQQHLFQNNYNTDENHPNADDSTIFYQKNFAPIDNTINYLRPTSSMTGVGPFWPSLANRENSRPQFSANQNDATSAVGQKFFSNNNAPFFSTNDDNIVSLLTNNSSSSTATSFGFLAENKSNPILSKNYLNQHLKQAALYPANGDRNENLIVKTGVENDLSSNNLPETRFFNNLGSLIGLPHEKIQNCPGIFLLPQQQSQNSINGINCKNVSSPPGMTGGVFTGLTSLGDISVNTLNTTGIEGASSKFQDSSTLNLASPNSGVRRCSTCGIMLTVQSLNGYHHSSIGNNQSINGVKDLRSTAVFCSNCGKVSPTIATSTYDDKTPPLNDFTANLQVLNHNMANNCTLKNANNQNHQQNFNILNTSPANLSPSCNLATGNSTVSLVDVVTKGEASSFLQSALTSTQNGVCSLHAAASLEIATAFCETCLRFVCGLCNRIPQENNAPRSLSPHSNHKIAYGRSAALSRCRDFLRSPLIAAEFDRFFVRLDDEMRNVEQKSRDVRRDISARVRELITTLQQREQCLLQNEQTIKCEKLRALSEQRETAARLLSELNSATINPELVAAIETPNLSPTGISSPSSEIDVDKWCQIFGQFLRLLKTTLTEPLAEDDRLWFVPGCTAPLHHLNIHHGSANHAGGHQNNQLDSNSLVKLLRSFGCVVTGAFAGQSKLVGEYVRRAVKCKPVVYNCCSRVISLYAQVQTRGYFGEACLFGNDKVNIVVRTPQGAFVEGQVIDRKNGTYQCSVTPDVEGNHMVSRLFKLKGQVLCSLVAQELSHHGQFRGMCGDHEY</sequence>
<dbReference type="InterPro" id="IPR014756">
    <property type="entry name" value="Ig_E-set"/>
</dbReference>
<dbReference type="WBParaSite" id="nRc.2.0.1.t25159-RA">
    <property type="protein sequence ID" value="nRc.2.0.1.t25159-RA"/>
    <property type="gene ID" value="nRc.2.0.1.g25159"/>
</dbReference>
<protein>
    <submittedName>
        <fullName evidence="3">B box-type domain-containing protein</fullName>
    </submittedName>
</protein>
<accession>A0A915JG13</accession>
<reference evidence="3" key="1">
    <citation type="submission" date="2022-11" db="UniProtKB">
        <authorList>
            <consortium name="WormBaseParasite"/>
        </authorList>
    </citation>
    <scope>IDENTIFICATION</scope>
</reference>
<evidence type="ECO:0000256" key="1">
    <source>
        <dbReference type="PROSITE-ProRule" id="PRU00087"/>
    </source>
</evidence>
<keyword evidence="2" id="KW-1185">Reference proteome</keyword>
<dbReference type="SUPFAM" id="SSF81296">
    <property type="entry name" value="E set domains"/>
    <property type="match status" value="1"/>
</dbReference>
<dbReference type="Proteomes" id="UP000887565">
    <property type="component" value="Unplaced"/>
</dbReference>
<name>A0A915JG13_ROMCU</name>
<dbReference type="AlphaFoldDB" id="A0A915JG13"/>
<dbReference type="PROSITE" id="PS50194">
    <property type="entry name" value="FILAMIN_REPEAT"/>
    <property type="match status" value="1"/>
</dbReference>
<dbReference type="Pfam" id="PF00630">
    <property type="entry name" value="Filamin"/>
    <property type="match status" value="1"/>
</dbReference>
<organism evidence="2 3">
    <name type="scientific">Romanomermis culicivorax</name>
    <name type="common">Nematode worm</name>
    <dbReference type="NCBI Taxonomy" id="13658"/>
    <lineage>
        <taxon>Eukaryota</taxon>
        <taxon>Metazoa</taxon>
        <taxon>Ecdysozoa</taxon>
        <taxon>Nematoda</taxon>
        <taxon>Enoplea</taxon>
        <taxon>Dorylaimia</taxon>
        <taxon>Mermithida</taxon>
        <taxon>Mermithoidea</taxon>
        <taxon>Mermithidae</taxon>
        <taxon>Romanomermis</taxon>
    </lineage>
</organism>